<organism evidence="1 2">
    <name type="scientific">Bipolaris oryzae ATCC 44560</name>
    <dbReference type="NCBI Taxonomy" id="930090"/>
    <lineage>
        <taxon>Eukaryota</taxon>
        <taxon>Fungi</taxon>
        <taxon>Dikarya</taxon>
        <taxon>Ascomycota</taxon>
        <taxon>Pezizomycotina</taxon>
        <taxon>Dothideomycetes</taxon>
        <taxon>Pleosporomycetidae</taxon>
        <taxon>Pleosporales</taxon>
        <taxon>Pleosporineae</taxon>
        <taxon>Pleosporaceae</taxon>
        <taxon>Bipolaris</taxon>
    </lineage>
</organism>
<gene>
    <name evidence="1" type="ORF">COCMIDRAFT_98274</name>
</gene>
<name>W6ZLA7_COCMI</name>
<dbReference type="GeneID" id="19129223"/>
<dbReference type="RefSeq" id="XP_007689089.1">
    <property type="nucleotide sequence ID" value="XM_007690899.1"/>
</dbReference>
<dbReference type="AlphaFoldDB" id="W6ZLA7"/>
<feature type="non-terminal residue" evidence="1">
    <location>
        <position position="1"/>
    </location>
</feature>
<dbReference type="EMBL" id="KI964005">
    <property type="protein sequence ID" value="EUC44376.1"/>
    <property type="molecule type" value="Genomic_DNA"/>
</dbReference>
<proteinExistence type="predicted"/>
<evidence type="ECO:0000313" key="2">
    <source>
        <dbReference type="Proteomes" id="UP000054032"/>
    </source>
</evidence>
<keyword evidence="2" id="KW-1185">Reference proteome</keyword>
<accession>W6ZLA7</accession>
<reference evidence="1 2" key="1">
    <citation type="journal article" date="2013" name="PLoS Genet.">
        <title>Comparative genome structure, secondary metabolite, and effector coding capacity across Cochliobolus pathogens.</title>
        <authorList>
            <person name="Condon B.J."/>
            <person name="Leng Y."/>
            <person name="Wu D."/>
            <person name="Bushley K.E."/>
            <person name="Ohm R.A."/>
            <person name="Otillar R."/>
            <person name="Martin J."/>
            <person name="Schackwitz W."/>
            <person name="Grimwood J."/>
            <person name="MohdZainudin N."/>
            <person name="Xue C."/>
            <person name="Wang R."/>
            <person name="Manning V.A."/>
            <person name="Dhillon B."/>
            <person name="Tu Z.J."/>
            <person name="Steffenson B.J."/>
            <person name="Salamov A."/>
            <person name="Sun H."/>
            <person name="Lowry S."/>
            <person name="LaButti K."/>
            <person name="Han J."/>
            <person name="Copeland A."/>
            <person name="Lindquist E."/>
            <person name="Barry K."/>
            <person name="Schmutz J."/>
            <person name="Baker S.E."/>
            <person name="Ciuffetti L.M."/>
            <person name="Grigoriev I.V."/>
            <person name="Zhong S."/>
            <person name="Turgeon B.G."/>
        </authorList>
    </citation>
    <scope>NUCLEOTIDE SEQUENCE [LARGE SCALE GENOMIC DNA]</scope>
    <source>
        <strain evidence="1 2">ATCC 44560</strain>
    </source>
</reference>
<dbReference type="Proteomes" id="UP000054032">
    <property type="component" value="Unassembled WGS sequence"/>
</dbReference>
<sequence>IKSPISPCFPASSSYLQSGAHNYQLSFPSALCCFFHSLPSRVDIHSFLVLTS</sequence>
<dbReference type="KEGG" id="bor:COCMIDRAFT_98274"/>
<dbReference type="HOGENOM" id="CLU_3092841_0_0_1"/>
<protein>
    <submittedName>
        <fullName evidence="1">Uncharacterized protein</fullName>
    </submittedName>
</protein>
<evidence type="ECO:0000313" key="1">
    <source>
        <dbReference type="EMBL" id="EUC44376.1"/>
    </source>
</evidence>